<dbReference type="GO" id="GO:0043024">
    <property type="term" value="F:ribosomal small subunit binding"/>
    <property type="evidence" value="ECO:0007669"/>
    <property type="project" value="TreeGrafter"/>
</dbReference>
<dbReference type="HAMAP" id="MF_00003">
    <property type="entry name" value="RbfA"/>
    <property type="match status" value="1"/>
</dbReference>
<dbReference type="AlphaFoldDB" id="A0A3B0U5M7"/>
<dbReference type="GO" id="GO:0005829">
    <property type="term" value="C:cytosol"/>
    <property type="evidence" value="ECO:0007669"/>
    <property type="project" value="TreeGrafter"/>
</dbReference>
<dbReference type="Pfam" id="PF02033">
    <property type="entry name" value="RBFA"/>
    <property type="match status" value="1"/>
</dbReference>
<dbReference type="InterPro" id="IPR000238">
    <property type="entry name" value="RbfA"/>
</dbReference>
<dbReference type="Gene3D" id="3.30.300.20">
    <property type="match status" value="1"/>
</dbReference>
<gene>
    <name evidence="1" type="ORF">MNBD_BACTEROID06-925</name>
</gene>
<dbReference type="EMBL" id="UOES01000087">
    <property type="protein sequence ID" value="VAW26341.1"/>
    <property type="molecule type" value="Genomic_DNA"/>
</dbReference>
<sequence length="123" mass="13997">METQRQHKYSKQILKDLAQIFQRNIQDNFRGAFVTLKAVKISPDLAIATVYVSVLPVSKGDEVMTIITQHAKRIRGLLGNAIGKQARIVPQLRFFLDNTEEEATKMDSIIEKLDIPKEDQSED</sequence>
<name>A0A3B0U5M7_9ZZZZ</name>
<reference evidence="1" key="1">
    <citation type="submission" date="2018-06" db="EMBL/GenBank/DDBJ databases">
        <authorList>
            <person name="Zhirakovskaya E."/>
        </authorList>
    </citation>
    <scope>NUCLEOTIDE SEQUENCE</scope>
</reference>
<protein>
    <recommendedName>
        <fullName evidence="2">Ribosome-binding factor A</fullName>
    </recommendedName>
</protein>
<proteinExistence type="inferred from homology"/>
<dbReference type="NCBIfam" id="TIGR00082">
    <property type="entry name" value="rbfA"/>
    <property type="match status" value="1"/>
</dbReference>
<dbReference type="PANTHER" id="PTHR33515">
    <property type="entry name" value="RIBOSOME-BINDING FACTOR A, CHLOROPLASTIC-RELATED"/>
    <property type="match status" value="1"/>
</dbReference>
<evidence type="ECO:0008006" key="2">
    <source>
        <dbReference type="Google" id="ProtNLM"/>
    </source>
</evidence>
<dbReference type="GO" id="GO:0006364">
    <property type="term" value="P:rRNA processing"/>
    <property type="evidence" value="ECO:0007669"/>
    <property type="project" value="InterPro"/>
</dbReference>
<dbReference type="InterPro" id="IPR023799">
    <property type="entry name" value="RbfA_dom_sf"/>
</dbReference>
<accession>A0A3B0U5M7</accession>
<dbReference type="InterPro" id="IPR015946">
    <property type="entry name" value="KH_dom-like_a/b"/>
</dbReference>
<evidence type="ECO:0000313" key="1">
    <source>
        <dbReference type="EMBL" id="VAW26341.1"/>
    </source>
</evidence>
<dbReference type="SUPFAM" id="SSF89919">
    <property type="entry name" value="Ribosome-binding factor A, RbfA"/>
    <property type="match status" value="1"/>
</dbReference>
<organism evidence="1">
    <name type="scientific">hydrothermal vent metagenome</name>
    <dbReference type="NCBI Taxonomy" id="652676"/>
    <lineage>
        <taxon>unclassified sequences</taxon>
        <taxon>metagenomes</taxon>
        <taxon>ecological metagenomes</taxon>
    </lineage>
</organism>
<dbReference type="PANTHER" id="PTHR33515:SF1">
    <property type="entry name" value="RIBOSOME-BINDING FACTOR A, CHLOROPLASTIC-RELATED"/>
    <property type="match status" value="1"/>
</dbReference>